<protein>
    <recommendedName>
        <fullName evidence="3">histidine kinase</fullName>
        <ecNumber evidence="3">2.7.13.3</ecNumber>
    </recommendedName>
</protein>
<dbReference type="PRINTS" id="PR00344">
    <property type="entry name" value="BCTRLSENSOR"/>
</dbReference>
<organism evidence="14 15">
    <name type="scientific">Acetobacter fallax</name>
    <dbReference type="NCBI Taxonomy" id="1737473"/>
    <lineage>
        <taxon>Bacteria</taxon>
        <taxon>Pseudomonadati</taxon>
        <taxon>Pseudomonadota</taxon>
        <taxon>Alphaproteobacteria</taxon>
        <taxon>Acetobacterales</taxon>
        <taxon>Acetobacteraceae</taxon>
        <taxon>Acetobacter</taxon>
    </lineage>
</organism>
<dbReference type="PANTHER" id="PTHR45436:SF8">
    <property type="entry name" value="HISTIDINE KINASE"/>
    <property type="match status" value="1"/>
</dbReference>
<dbReference type="PROSITE" id="PS50885">
    <property type="entry name" value="HAMP"/>
    <property type="match status" value="1"/>
</dbReference>
<dbReference type="SUPFAM" id="SSF55874">
    <property type="entry name" value="ATPase domain of HSP90 chaperone/DNA topoisomerase II/histidine kinase"/>
    <property type="match status" value="1"/>
</dbReference>
<accession>A0ABX0K9H1</accession>
<evidence type="ECO:0000256" key="10">
    <source>
        <dbReference type="ARBA" id="ARBA00023136"/>
    </source>
</evidence>
<keyword evidence="15" id="KW-1185">Reference proteome</keyword>
<dbReference type="InterPro" id="IPR003660">
    <property type="entry name" value="HAMP_dom"/>
</dbReference>
<dbReference type="InterPro" id="IPR036890">
    <property type="entry name" value="HATPase_C_sf"/>
</dbReference>
<evidence type="ECO:0000259" key="13">
    <source>
        <dbReference type="PROSITE" id="PS50885"/>
    </source>
</evidence>
<name>A0ABX0K9H1_9PROT</name>
<dbReference type="SMART" id="SM00304">
    <property type="entry name" value="HAMP"/>
    <property type="match status" value="1"/>
</dbReference>
<dbReference type="Proteomes" id="UP000615326">
    <property type="component" value="Unassembled WGS sequence"/>
</dbReference>
<keyword evidence="10 11" id="KW-0472">Membrane</keyword>
<dbReference type="CDD" id="cd00082">
    <property type="entry name" value="HisKA"/>
    <property type="match status" value="1"/>
</dbReference>
<dbReference type="SUPFAM" id="SSF158472">
    <property type="entry name" value="HAMP domain-like"/>
    <property type="match status" value="1"/>
</dbReference>
<comment type="subcellular location">
    <subcellularLocation>
        <location evidence="2">Membrane</location>
    </subcellularLocation>
</comment>
<evidence type="ECO:0000313" key="15">
    <source>
        <dbReference type="Proteomes" id="UP000615326"/>
    </source>
</evidence>
<dbReference type="EMBL" id="WOSW01000002">
    <property type="protein sequence ID" value="NHO31468.1"/>
    <property type="molecule type" value="Genomic_DNA"/>
</dbReference>
<feature type="domain" description="HAMP" evidence="13">
    <location>
        <begin position="165"/>
        <end position="218"/>
    </location>
</feature>
<evidence type="ECO:0000256" key="7">
    <source>
        <dbReference type="ARBA" id="ARBA00022777"/>
    </source>
</evidence>
<evidence type="ECO:0000256" key="6">
    <source>
        <dbReference type="ARBA" id="ARBA00022692"/>
    </source>
</evidence>
<dbReference type="InterPro" id="IPR003661">
    <property type="entry name" value="HisK_dim/P_dom"/>
</dbReference>
<keyword evidence="8 11" id="KW-1133">Transmembrane helix</keyword>
<keyword evidence="6 11" id="KW-0812">Transmembrane</keyword>
<gene>
    <name evidence="14" type="ORF">GOB84_02635</name>
</gene>
<dbReference type="PANTHER" id="PTHR45436">
    <property type="entry name" value="SENSOR HISTIDINE KINASE YKOH"/>
    <property type="match status" value="1"/>
</dbReference>
<comment type="catalytic activity">
    <reaction evidence="1">
        <text>ATP + protein L-histidine = ADP + protein N-phospho-L-histidine.</text>
        <dbReference type="EC" id="2.7.13.3"/>
    </reaction>
</comment>
<keyword evidence="5" id="KW-0808">Transferase</keyword>
<dbReference type="EC" id="2.7.13.3" evidence="3"/>
<evidence type="ECO:0000313" key="14">
    <source>
        <dbReference type="EMBL" id="NHO31468.1"/>
    </source>
</evidence>
<dbReference type="Pfam" id="PF02518">
    <property type="entry name" value="HATPase_c"/>
    <property type="match status" value="1"/>
</dbReference>
<sequence length="485" mass="52906">MALGFAVAILLATVFQFSLIYSQMTSLEFRRSAQLLRREMDFLLSLPPDHLAYVIRERSTDDLRIVINEAGIFTAAREPVTGDLKEWPEGLVADGEMHASMMVPEEGAPYKVWFLADHLSDGRLLALGRSVHPLSEQKLMLRRASVTTIVPIFVLALLTGLWLSHRALARVKEMHEAVDRIMQGDIHERLPAGSERDDLHRLAGSVNRMLDRLEQLMHDMRDVGNDIAHDLRTPLARVRASLERTLAGPNAGSPEVLRDAIGGAIENLDQCFSIITALLRMAEIDNGRRRDGFAAVDLEDLARDIIDLYEPIAESEGVGLYGPKSGPVSQGAMMSSASPPQDSLSGTTFSGASFPAVPVVVQGDRDLLIEMLANLVDNAIKFTPPGGSVRVDVGCWRGHPAVAVTDNGIGIAPQERAAVLTRFYRSDKSRHIRGSGLGLSLVASILRLHNAHVLVEDAMPGHPTQGARLVAVFPVPGHGREPLRS</sequence>
<evidence type="ECO:0000256" key="11">
    <source>
        <dbReference type="SAM" id="Phobius"/>
    </source>
</evidence>
<dbReference type="Gene3D" id="3.30.565.10">
    <property type="entry name" value="Histidine kinase-like ATPase, C-terminal domain"/>
    <property type="match status" value="1"/>
</dbReference>
<proteinExistence type="predicted"/>
<evidence type="ECO:0000256" key="5">
    <source>
        <dbReference type="ARBA" id="ARBA00022679"/>
    </source>
</evidence>
<dbReference type="Pfam" id="PF00512">
    <property type="entry name" value="HisKA"/>
    <property type="match status" value="1"/>
</dbReference>
<dbReference type="SMART" id="SM00388">
    <property type="entry name" value="HisKA"/>
    <property type="match status" value="1"/>
</dbReference>
<evidence type="ECO:0000256" key="4">
    <source>
        <dbReference type="ARBA" id="ARBA00022553"/>
    </source>
</evidence>
<keyword evidence="7" id="KW-0418">Kinase</keyword>
<keyword evidence="9" id="KW-0902">Two-component regulatory system</keyword>
<dbReference type="SUPFAM" id="SSF47384">
    <property type="entry name" value="Homodimeric domain of signal transducing histidine kinase"/>
    <property type="match status" value="1"/>
</dbReference>
<dbReference type="InterPro" id="IPR004358">
    <property type="entry name" value="Sig_transdc_His_kin-like_C"/>
</dbReference>
<evidence type="ECO:0000256" key="3">
    <source>
        <dbReference type="ARBA" id="ARBA00012438"/>
    </source>
</evidence>
<dbReference type="PROSITE" id="PS50109">
    <property type="entry name" value="HIS_KIN"/>
    <property type="match status" value="1"/>
</dbReference>
<feature type="domain" description="Histidine kinase" evidence="12">
    <location>
        <begin position="226"/>
        <end position="477"/>
    </location>
</feature>
<evidence type="ECO:0000256" key="9">
    <source>
        <dbReference type="ARBA" id="ARBA00023012"/>
    </source>
</evidence>
<dbReference type="InterPro" id="IPR005467">
    <property type="entry name" value="His_kinase_dom"/>
</dbReference>
<evidence type="ECO:0000256" key="2">
    <source>
        <dbReference type="ARBA" id="ARBA00004370"/>
    </source>
</evidence>
<comment type="caution">
    <text evidence="14">The sequence shown here is derived from an EMBL/GenBank/DDBJ whole genome shotgun (WGS) entry which is preliminary data.</text>
</comment>
<dbReference type="InterPro" id="IPR036097">
    <property type="entry name" value="HisK_dim/P_sf"/>
</dbReference>
<keyword evidence="4" id="KW-0597">Phosphoprotein</keyword>
<dbReference type="SMART" id="SM00387">
    <property type="entry name" value="HATPase_c"/>
    <property type="match status" value="1"/>
</dbReference>
<evidence type="ECO:0000259" key="12">
    <source>
        <dbReference type="PROSITE" id="PS50109"/>
    </source>
</evidence>
<dbReference type="Gene3D" id="6.10.340.10">
    <property type="match status" value="1"/>
</dbReference>
<dbReference type="Gene3D" id="1.10.287.130">
    <property type="match status" value="1"/>
</dbReference>
<feature type="transmembrane region" description="Helical" evidence="11">
    <location>
        <begin position="144"/>
        <end position="164"/>
    </location>
</feature>
<reference evidence="14 15" key="1">
    <citation type="journal article" date="2020" name="Int. J. Syst. Evol. Microbiol.">
        <title>Novel acetic acid bacteria from cider fermentations: Acetobacter conturbans sp. nov. and Acetobacter fallax sp. nov.</title>
        <authorList>
            <person name="Sombolestani A.S."/>
            <person name="Cleenwerck I."/>
            <person name="Cnockaert M."/>
            <person name="Borremans W."/>
            <person name="Wieme A.D."/>
            <person name="De Vuyst L."/>
            <person name="Vandamme P."/>
        </authorList>
    </citation>
    <scope>NUCLEOTIDE SEQUENCE [LARGE SCALE GENOMIC DNA]</scope>
    <source>
        <strain evidence="14 15">LMG 1637</strain>
    </source>
</reference>
<dbReference type="InterPro" id="IPR050428">
    <property type="entry name" value="TCS_sensor_his_kinase"/>
</dbReference>
<evidence type="ECO:0000256" key="8">
    <source>
        <dbReference type="ARBA" id="ARBA00022989"/>
    </source>
</evidence>
<dbReference type="InterPro" id="IPR003594">
    <property type="entry name" value="HATPase_dom"/>
</dbReference>
<dbReference type="Pfam" id="PF00672">
    <property type="entry name" value="HAMP"/>
    <property type="match status" value="1"/>
</dbReference>
<dbReference type="CDD" id="cd06225">
    <property type="entry name" value="HAMP"/>
    <property type="match status" value="1"/>
</dbReference>
<evidence type="ECO:0000256" key="1">
    <source>
        <dbReference type="ARBA" id="ARBA00000085"/>
    </source>
</evidence>